<reference evidence="2 3" key="1">
    <citation type="journal article" date="2008" name="J. Bacteriol.">
        <title>Complete genome sequence of Neisseria gonorrhoeae NCCP11945.</title>
        <authorList>
            <person name="Chung G.T."/>
            <person name="Yoo J.S."/>
            <person name="Oh H.B."/>
            <person name="Lee Y.S."/>
            <person name="Cha S.H."/>
            <person name="Kim S.J."/>
            <person name="Yoo C.K."/>
        </authorList>
    </citation>
    <scope>NUCLEOTIDE SEQUENCE [LARGE SCALE GENOMIC DNA]</scope>
    <source>
        <strain evidence="2 3">NCCP11945</strain>
    </source>
</reference>
<keyword evidence="1" id="KW-1133">Transmembrane helix</keyword>
<dbReference type="Proteomes" id="UP000002564">
    <property type="component" value="Chromosome"/>
</dbReference>
<protein>
    <submittedName>
        <fullName evidence="2">Uncharacterized protein</fullName>
    </submittedName>
</protein>
<feature type="transmembrane region" description="Helical" evidence="1">
    <location>
        <begin position="6"/>
        <end position="30"/>
    </location>
</feature>
<dbReference type="EMBL" id="CP001050">
    <property type="protein sequence ID" value="ACF30021.1"/>
    <property type="molecule type" value="Genomic_DNA"/>
</dbReference>
<keyword evidence="1" id="KW-0472">Membrane</keyword>
<dbReference type="KEGG" id="ngk:NGK_1347"/>
<organism evidence="2 3">
    <name type="scientific">Neisseria gonorrhoeae (strain NCCP11945)</name>
    <dbReference type="NCBI Taxonomy" id="521006"/>
    <lineage>
        <taxon>Bacteria</taxon>
        <taxon>Pseudomonadati</taxon>
        <taxon>Pseudomonadota</taxon>
        <taxon>Betaproteobacteria</taxon>
        <taxon>Neisseriales</taxon>
        <taxon>Neisseriaceae</taxon>
        <taxon>Neisseria</taxon>
    </lineage>
</organism>
<evidence type="ECO:0000313" key="3">
    <source>
        <dbReference type="Proteomes" id="UP000002564"/>
    </source>
</evidence>
<proteinExistence type="predicted"/>
<name>B4RMI7_NEIG2</name>
<dbReference type="AlphaFoldDB" id="B4RMI7"/>
<keyword evidence="1" id="KW-0812">Transmembrane</keyword>
<dbReference type="HOGENOM" id="CLU_3330573_0_0_4"/>
<evidence type="ECO:0000313" key="2">
    <source>
        <dbReference type="EMBL" id="ACF30021.1"/>
    </source>
</evidence>
<gene>
    <name evidence="2" type="ordered locus">NGK_1347</name>
</gene>
<accession>B4RMI7</accession>
<evidence type="ECO:0000256" key="1">
    <source>
        <dbReference type="SAM" id="Phobius"/>
    </source>
</evidence>
<sequence length="38" mass="4377">MDLTQIILILYQLKLILPLNHIVIFGIKILQDMVIVTS</sequence>